<dbReference type="GO" id="GO:0005886">
    <property type="term" value="C:plasma membrane"/>
    <property type="evidence" value="ECO:0007669"/>
    <property type="project" value="TreeGrafter"/>
</dbReference>
<gene>
    <name evidence="7" type="ORF">JX265_010023</name>
</gene>
<keyword evidence="2 5" id="KW-0812">Transmembrane</keyword>
<dbReference type="PROSITE" id="PS50850">
    <property type="entry name" value="MFS"/>
    <property type="match status" value="1"/>
</dbReference>
<comment type="subcellular location">
    <subcellularLocation>
        <location evidence="1">Membrane</location>
        <topology evidence="1">Multi-pass membrane protein</topology>
    </subcellularLocation>
</comment>
<feature type="transmembrane region" description="Helical" evidence="5">
    <location>
        <begin position="104"/>
        <end position="122"/>
    </location>
</feature>
<dbReference type="Gene3D" id="1.20.1250.20">
    <property type="entry name" value="MFS general substrate transporter like domains"/>
    <property type="match status" value="1"/>
</dbReference>
<protein>
    <recommendedName>
        <fullName evidence="6">Major facilitator superfamily (MFS) profile domain-containing protein</fullName>
    </recommendedName>
</protein>
<dbReference type="OrthoDB" id="2533084at2759"/>
<evidence type="ECO:0000259" key="6">
    <source>
        <dbReference type="PROSITE" id="PS50850"/>
    </source>
</evidence>
<feature type="transmembrane region" description="Helical" evidence="5">
    <location>
        <begin position="426"/>
        <end position="446"/>
    </location>
</feature>
<feature type="transmembrane region" description="Helical" evidence="5">
    <location>
        <begin position="167"/>
        <end position="186"/>
    </location>
</feature>
<feature type="transmembrane region" description="Helical" evidence="5">
    <location>
        <begin position="64"/>
        <end position="84"/>
    </location>
</feature>
<organism evidence="7 8">
    <name type="scientific">Neoarthrinium moseri</name>
    <dbReference type="NCBI Taxonomy" id="1658444"/>
    <lineage>
        <taxon>Eukaryota</taxon>
        <taxon>Fungi</taxon>
        <taxon>Dikarya</taxon>
        <taxon>Ascomycota</taxon>
        <taxon>Pezizomycotina</taxon>
        <taxon>Sordariomycetes</taxon>
        <taxon>Xylariomycetidae</taxon>
        <taxon>Amphisphaeriales</taxon>
        <taxon>Apiosporaceae</taxon>
        <taxon>Neoarthrinium</taxon>
    </lineage>
</organism>
<feature type="transmembrane region" description="Helical" evidence="5">
    <location>
        <begin position="220"/>
        <end position="242"/>
    </location>
</feature>
<evidence type="ECO:0000256" key="2">
    <source>
        <dbReference type="ARBA" id="ARBA00022692"/>
    </source>
</evidence>
<evidence type="ECO:0000256" key="4">
    <source>
        <dbReference type="ARBA" id="ARBA00023136"/>
    </source>
</evidence>
<keyword evidence="8" id="KW-1185">Reference proteome</keyword>
<sequence>MAGWKHAFSISTEEIEAATPPGTVVFAGDHDTEFIETPHGPARFPKPSEDPADPLNWPPWRKHVLLLVVSLYSFVANFSASNIAPALQMWPMFFPHDIRPFTELSRLIAVTVLMIGAANIWWVPLSNILGRRPVLVAATLILTLCGMWCGLATNYDSLLAARIFQGIGAAAADTVAPAVVGDVYFVDERGRAMAVYTIFLAAGSLVGGLVGGNIAGQLGWAYIFWIDVALGAACVIGTFFLVPETLYERKFSSEVTNDTALATSTTSKESGPQVSHAPYTFGRSILFMKPRGGAIYHFTSPWRVLALPGTWVVTLQYGGLVGGIVTISTIGPQLLAMPPYLWGNNAGLINVGGLIGTVLGAVYTYFVSDARVKSSVKNQRQRHRFLEPEARLPTIFPSLAIATAGFLVFGFCAQNPGPNVWVGLEFGHGMIAFGLMQAPSIGFNYLIDAYSYLAADCFVIAAILRAVVGFAWSFFVAEWTQERGAAEPFGIFALLMGLFSLLTVPLWIYGKRMRVATAKRFGAVKVAC</sequence>
<comment type="caution">
    <text evidence="7">The sequence shown here is derived from an EMBL/GenBank/DDBJ whole genome shotgun (WGS) entry which is preliminary data.</text>
</comment>
<dbReference type="EMBL" id="JAFIMR010000032">
    <property type="protein sequence ID" value="KAI1860099.1"/>
    <property type="molecule type" value="Genomic_DNA"/>
</dbReference>
<proteinExistence type="predicted"/>
<feature type="transmembrane region" description="Helical" evidence="5">
    <location>
        <begin position="304"/>
        <end position="327"/>
    </location>
</feature>
<dbReference type="Pfam" id="PF07690">
    <property type="entry name" value="MFS_1"/>
    <property type="match status" value="1"/>
</dbReference>
<evidence type="ECO:0000256" key="1">
    <source>
        <dbReference type="ARBA" id="ARBA00004141"/>
    </source>
</evidence>
<accession>A0A9Q0AM23</accession>
<name>A0A9Q0AM23_9PEZI</name>
<dbReference type="SUPFAM" id="SSF103473">
    <property type="entry name" value="MFS general substrate transporter"/>
    <property type="match status" value="1"/>
</dbReference>
<dbReference type="InterPro" id="IPR036259">
    <property type="entry name" value="MFS_trans_sf"/>
</dbReference>
<feature type="transmembrane region" description="Helical" evidence="5">
    <location>
        <begin position="193"/>
        <end position="214"/>
    </location>
</feature>
<evidence type="ECO:0000313" key="7">
    <source>
        <dbReference type="EMBL" id="KAI1860099.1"/>
    </source>
</evidence>
<feature type="transmembrane region" description="Helical" evidence="5">
    <location>
        <begin position="347"/>
        <end position="368"/>
    </location>
</feature>
<feature type="transmembrane region" description="Helical" evidence="5">
    <location>
        <begin position="134"/>
        <end position="155"/>
    </location>
</feature>
<feature type="domain" description="Major facilitator superfamily (MFS) profile" evidence="6">
    <location>
        <begin position="65"/>
        <end position="528"/>
    </location>
</feature>
<dbReference type="PANTHER" id="PTHR23502">
    <property type="entry name" value="MAJOR FACILITATOR SUPERFAMILY"/>
    <property type="match status" value="1"/>
</dbReference>
<reference evidence="7" key="1">
    <citation type="submission" date="2021-03" db="EMBL/GenBank/DDBJ databases">
        <title>Revisited historic fungal species revealed as producer of novel bioactive compounds through whole genome sequencing and comparative genomics.</title>
        <authorList>
            <person name="Vignolle G.A."/>
            <person name="Hochenegger N."/>
            <person name="Mach R.L."/>
            <person name="Mach-Aigner A.R."/>
            <person name="Javad Rahimi M."/>
            <person name="Salim K.A."/>
            <person name="Chan C.M."/>
            <person name="Lim L.B.L."/>
            <person name="Cai F."/>
            <person name="Druzhinina I.S."/>
            <person name="U'Ren J.M."/>
            <person name="Derntl C."/>
        </authorList>
    </citation>
    <scope>NUCLEOTIDE SEQUENCE</scope>
    <source>
        <strain evidence="7">TUCIM 5799</strain>
    </source>
</reference>
<evidence type="ECO:0000313" key="8">
    <source>
        <dbReference type="Proteomes" id="UP000829685"/>
    </source>
</evidence>
<keyword evidence="3 5" id="KW-1133">Transmembrane helix</keyword>
<feature type="transmembrane region" description="Helical" evidence="5">
    <location>
        <begin position="453"/>
        <end position="477"/>
    </location>
</feature>
<dbReference type="Proteomes" id="UP000829685">
    <property type="component" value="Unassembled WGS sequence"/>
</dbReference>
<dbReference type="InterPro" id="IPR011701">
    <property type="entry name" value="MFS"/>
</dbReference>
<feature type="transmembrane region" description="Helical" evidence="5">
    <location>
        <begin position="489"/>
        <end position="510"/>
    </location>
</feature>
<dbReference type="PANTHER" id="PTHR23502:SF181">
    <property type="entry name" value="MAJOR FACILITATOR SUPERFAMILY (MFS) PROFILE DOMAIN-CONTAINING PROTEIN"/>
    <property type="match status" value="1"/>
</dbReference>
<evidence type="ECO:0000256" key="5">
    <source>
        <dbReference type="SAM" id="Phobius"/>
    </source>
</evidence>
<dbReference type="InterPro" id="IPR020846">
    <property type="entry name" value="MFS_dom"/>
</dbReference>
<evidence type="ECO:0000256" key="3">
    <source>
        <dbReference type="ARBA" id="ARBA00022989"/>
    </source>
</evidence>
<dbReference type="GO" id="GO:0022857">
    <property type="term" value="F:transmembrane transporter activity"/>
    <property type="evidence" value="ECO:0007669"/>
    <property type="project" value="InterPro"/>
</dbReference>
<dbReference type="AlphaFoldDB" id="A0A9Q0AM23"/>
<keyword evidence="4 5" id="KW-0472">Membrane</keyword>
<feature type="transmembrane region" description="Helical" evidence="5">
    <location>
        <begin position="389"/>
        <end position="411"/>
    </location>
</feature>